<dbReference type="SUPFAM" id="SSF51110">
    <property type="entry name" value="alpha-D-mannose-specific plant lectins"/>
    <property type="match status" value="1"/>
</dbReference>
<dbReference type="InterPro" id="IPR000719">
    <property type="entry name" value="Prot_kinase_dom"/>
</dbReference>
<keyword evidence="6" id="KW-1133">Transmembrane helix</keyword>
<dbReference type="Pfam" id="PF00954">
    <property type="entry name" value="S_locus_glycop"/>
    <property type="match status" value="1"/>
</dbReference>
<dbReference type="PANTHER" id="PTHR47976">
    <property type="entry name" value="G-TYPE LECTIN S-RECEPTOR-LIKE SERINE/THREONINE-PROTEIN KINASE SD2-5"/>
    <property type="match status" value="1"/>
</dbReference>
<dbReference type="GO" id="GO:0005524">
    <property type="term" value="F:ATP binding"/>
    <property type="evidence" value="ECO:0007669"/>
    <property type="project" value="InterPro"/>
</dbReference>
<dbReference type="EMBL" id="JAATIP010000049">
    <property type="protein sequence ID" value="KAF4384168.1"/>
    <property type="molecule type" value="Genomic_DNA"/>
</dbReference>
<organism evidence="11 12">
    <name type="scientific">Cannabis sativa</name>
    <name type="common">Hemp</name>
    <name type="synonym">Marijuana</name>
    <dbReference type="NCBI Taxonomy" id="3483"/>
    <lineage>
        <taxon>Eukaryota</taxon>
        <taxon>Viridiplantae</taxon>
        <taxon>Streptophyta</taxon>
        <taxon>Embryophyta</taxon>
        <taxon>Tracheophyta</taxon>
        <taxon>Spermatophyta</taxon>
        <taxon>Magnoliopsida</taxon>
        <taxon>eudicotyledons</taxon>
        <taxon>Gunneridae</taxon>
        <taxon>Pentapetalae</taxon>
        <taxon>rosids</taxon>
        <taxon>fabids</taxon>
        <taxon>Rosales</taxon>
        <taxon>Cannabaceae</taxon>
        <taxon>Cannabis</taxon>
    </lineage>
</organism>
<dbReference type="PROSITE" id="PS50026">
    <property type="entry name" value="EGF_3"/>
    <property type="match status" value="1"/>
</dbReference>
<feature type="transmembrane region" description="Helical" evidence="6">
    <location>
        <begin position="441"/>
        <end position="464"/>
    </location>
</feature>
<accession>A0A7J6GN14</accession>
<evidence type="ECO:0000259" key="10">
    <source>
        <dbReference type="PROSITE" id="PS50927"/>
    </source>
</evidence>
<proteinExistence type="predicted"/>
<evidence type="ECO:0000313" key="11">
    <source>
        <dbReference type="EMBL" id="KAF4384168.1"/>
    </source>
</evidence>
<evidence type="ECO:0000256" key="4">
    <source>
        <dbReference type="ARBA" id="ARBA00023180"/>
    </source>
</evidence>
<evidence type="ECO:0000256" key="7">
    <source>
        <dbReference type="SAM" id="SignalP"/>
    </source>
</evidence>
<feature type="signal peptide" evidence="7">
    <location>
        <begin position="1"/>
        <end position="25"/>
    </location>
</feature>
<protein>
    <recommendedName>
        <fullName evidence="13">Non-specific serine/threonine protein kinase</fullName>
    </recommendedName>
</protein>
<feature type="chain" id="PRO_5029699909" description="Non-specific serine/threonine protein kinase" evidence="7">
    <location>
        <begin position="26"/>
        <end position="679"/>
    </location>
</feature>
<dbReference type="SMART" id="SM00108">
    <property type="entry name" value="B_lectin"/>
    <property type="match status" value="1"/>
</dbReference>
<dbReference type="GO" id="GO:0048544">
    <property type="term" value="P:recognition of pollen"/>
    <property type="evidence" value="ECO:0007669"/>
    <property type="project" value="InterPro"/>
</dbReference>
<dbReference type="InterPro" id="IPR000858">
    <property type="entry name" value="S_locus_glycoprot_dom"/>
</dbReference>
<feature type="domain" description="EGF-like" evidence="9">
    <location>
        <begin position="277"/>
        <end position="315"/>
    </location>
</feature>
<keyword evidence="1 5" id="KW-0245">EGF-like domain</keyword>
<keyword evidence="6" id="KW-0472">Membrane</keyword>
<dbReference type="InterPro" id="IPR011009">
    <property type="entry name" value="Kinase-like_dom_sf"/>
</dbReference>
<dbReference type="Proteomes" id="UP000525078">
    <property type="component" value="Unassembled WGS sequence"/>
</dbReference>
<evidence type="ECO:0000259" key="9">
    <source>
        <dbReference type="PROSITE" id="PS50026"/>
    </source>
</evidence>
<evidence type="ECO:0000256" key="1">
    <source>
        <dbReference type="ARBA" id="ARBA00022536"/>
    </source>
</evidence>
<keyword evidence="6" id="KW-0812">Transmembrane</keyword>
<dbReference type="GO" id="GO:0004672">
    <property type="term" value="F:protein kinase activity"/>
    <property type="evidence" value="ECO:0007669"/>
    <property type="project" value="InterPro"/>
</dbReference>
<dbReference type="InterPro" id="IPR036426">
    <property type="entry name" value="Bulb-type_lectin_dom_sf"/>
</dbReference>
<feature type="domain" description="Protein kinase" evidence="8">
    <location>
        <begin position="313"/>
        <end position="658"/>
    </location>
</feature>
<comment type="caution">
    <text evidence="5">Lacks conserved residue(s) required for the propagation of feature annotation.</text>
</comment>
<dbReference type="PANTHER" id="PTHR47976:SF102">
    <property type="entry name" value="G-TYPE LECTIN S-RECEPTOR-LIKE SERINE_THREONINE-PROTEIN KINASE LECRK3"/>
    <property type="match status" value="1"/>
</dbReference>
<dbReference type="Pfam" id="PF00069">
    <property type="entry name" value="Pkinase"/>
    <property type="match status" value="1"/>
</dbReference>
<dbReference type="PROSITE" id="PS50011">
    <property type="entry name" value="PROTEIN_KINASE_DOM"/>
    <property type="match status" value="1"/>
</dbReference>
<dbReference type="InterPro" id="IPR000742">
    <property type="entry name" value="EGF"/>
</dbReference>
<evidence type="ECO:0000259" key="8">
    <source>
        <dbReference type="PROSITE" id="PS50011"/>
    </source>
</evidence>
<dbReference type="AlphaFoldDB" id="A0A7J6GN14"/>
<evidence type="ECO:0000313" key="12">
    <source>
        <dbReference type="Proteomes" id="UP000525078"/>
    </source>
</evidence>
<dbReference type="InterPro" id="IPR051343">
    <property type="entry name" value="G-type_lectin_kinases/EP1-like"/>
</dbReference>
<keyword evidence="3" id="KW-1015">Disulfide bond</keyword>
<evidence type="ECO:0000256" key="3">
    <source>
        <dbReference type="ARBA" id="ARBA00023157"/>
    </source>
</evidence>
<evidence type="ECO:0008006" key="13">
    <source>
        <dbReference type="Google" id="ProtNLM"/>
    </source>
</evidence>
<evidence type="ECO:0000256" key="2">
    <source>
        <dbReference type="ARBA" id="ARBA00022729"/>
    </source>
</evidence>
<name>A0A7J6GN14_CANSA</name>
<dbReference type="Gene3D" id="1.10.510.10">
    <property type="entry name" value="Transferase(Phosphotransferase) domain 1"/>
    <property type="match status" value="1"/>
</dbReference>
<dbReference type="InterPro" id="IPR001480">
    <property type="entry name" value="Bulb-type_lectin_dom"/>
</dbReference>
<keyword evidence="2 7" id="KW-0732">Signal</keyword>
<dbReference type="Gene3D" id="2.90.10.10">
    <property type="entry name" value="Bulb-type lectin domain"/>
    <property type="match status" value="2"/>
</dbReference>
<dbReference type="PROSITE" id="PS50927">
    <property type="entry name" value="BULB_LECTIN"/>
    <property type="match status" value="1"/>
</dbReference>
<dbReference type="Pfam" id="PF01453">
    <property type="entry name" value="B_lectin"/>
    <property type="match status" value="1"/>
</dbReference>
<dbReference type="FunFam" id="2.90.10.10:FF:000026">
    <property type="entry name" value="Serine/threonine-protein kinase"/>
    <property type="match status" value="1"/>
</dbReference>
<sequence length="679" mass="75935">MAANPITVLFFLLITQILLFTISTAQQNNTTKMISLNSSISTSTNNSYWLSNSGQFAFGFYKQGNGFAIGIWFDKLKEKTVIWTANRDQQQPLPQSTTLALNDFANSVSPDQPAASASLLDSGNFVLYNSDSEPIWQSFKHPTDTILSGQRLETGKVLISADSNTNHSSGRFQVIMQTDGNLILRPTSSGVLAYHTYWYSSTDGNQNTILNLDLNGQLDLMNSTSKSIIKTIHAADLLNGRINNVTYRLTIDADGILRLYSHNLFNDNSWSIEWNSTNNRCAPTGLCGNNAYCDISQNEEPNCICLPGFDFINQNQKSLGCERNGTNINYCTKDNSDNDHNTRMFSVKVVDGVLWENGSNSSSVPINNKFACEKDCLDDCNCEIALFANNICNKLLPPLRYSKAVDTQSGETATTIVKVRNENYSDNPSLKEVKKGQATHILVIGIVCIVFSTIILFISMFLFWKSHFNSSKKAIFVDEVLAVRSFTYNELEIATKSFAQQLECENKIIHCDINPNNILIDENRCAKISDFGLAKLLMPDQTKTNTGIRGTRGFVAPEWHKGQPITTKVDVYSFGIVLLVIICCRPSVDASVPEKEAILVDWVDECFRINKLRILFQDDEVDEVEFHRLVKIGLWCIQEDPTIRPTMKKVVSMFEDTLVDIPIPPCNDSSSYFLDISDS</sequence>
<gene>
    <name evidence="11" type="ORF">F8388_001406</name>
</gene>
<evidence type="ECO:0000256" key="6">
    <source>
        <dbReference type="SAM" id="Phobius"/>
    </source>
</evidence>
<dbReference type="SUPFAM" id="SSF56112">
    <property type="entry name" value="Protein kinase-like (PK-like)"/>
    <property type="match status" value="1"/>
</dbReference>
<reference evidence="11 12" key="1">
    <citation type="journal article" date="2020" name="bioRxiv">
        <title>Sequence and annotation of 42 cannabis genomes reveals extensive copy number variation in cannabinoid synthesis and pathogen resistance genes.</title>
        <authorList>
            <person name="Mckernan K.J."/>
            <person name="Helbert Y."/>
            <person name="Kane L.T."/>
            <person name="Ebling H."/>
            <person name="Zhang L."/>
            <person name="Liu B."/>
            <person name="Eaton Z."/>
            <person name="Mclaughlin S."/>
            <person name="Kingan S."/>
            <person name="Baybayan P."/>
            <person name="Concepcion G."/>
            <person name="Jordan M."/>
            <person name="Riva A."/>
            <person name="Barbazuk W."/>
            <person name="Harkins T."/>
        </authorList>
    </citation>
    <scope>NUCLEOTIDE SEQUENCE [LARGE SCALE GENOMIC DNA]</scope>
    <source>
        <strain evidence="12">cv. Jamaican Lion 4</strain>
        <tissue evidence="11">Leaf</tissue>
    </source>
</reference>
<feature type="domain" description="Bulb-type lectin" evidence="10">
    <location>
        <begin position="33"/>
        <end position="172"/>
    </location>
</feature>
<evidence type="ECO:0000256" key="5">
    <source>
        <dbReference type="PROSITE-ProRule" id="PRU00076"/>
    </source>
</evidence>
<keyword evidence="4" id="KW-0325">Glycoprotein</keyword>
<comment type="caution">
    <text evidence="11">The sequence shown here is derived from an EMBL/GenBank/DDBJ whole genome shotgun (WGS) entry which is preliminary data.</text>
</comment>